<feature type="active site" description="Proton acceptor; specific for (S)-substrate epimerization" evidence="5">
    <location>
        <position position="279"/>
    </location>
</feature>
<dbReference type="GO" id="GO:0009063">
    <property type="term" value="P:amino acid catabolic process"/>
    <property type="evidence" value="ECO:0007669"/>
    <property type="project" value="InterPro"/>
</dbReference>
<evidence type="ECO:0000313" key="10">
    <source>
        <dbReference type="Proteomes" id="UP000662873"/>
    </source>
</evidence>
<dbReference type="InterPro" id="IPR034603">
    <property type="entry name" value="Dipeptide_epimerase"/>
</dbReference>
<dbReference type="Pfam" id="PF02746">
    <property type="entry name" value="MR_MLE_N"/>
    <property type="match status" value="1"/>
</dbReference>
<sequence length="369" mass="39306">MLRFRVHIIPLALGLRRFCMADFSFRRLSLKKLFPLAISRGVSTGSENLFVFASDGTHVGIGEASPSTGTENVTAGRGEQQLAEFLTPEIASLSRTEVWDRMREAGIDPPAMAAVDVALWDLFAKQCGKPLYEVFGLPKPTVPTSVTIGINPPEVVRERVPKILSMTGAKCLKVKLGSKEGIEADQVSFLATLEAAAPFAPKLRVDANGGWSLSDAKVMLRWLAERGVDYVEQPLVEGAEDQLPQLFAGRPLPLYVDESCRFAKDVPRLAGGADGVNLKLMKCGGITEALRIIAAARAHGMGTMIGCMSESSIAIAAGAALGACFDHIDLDSHLNLDPDPAEGLGFVEGVVMPPDAPGHGASLKPEFAS</sequence>
<dbReference type="InterPro" id="IPR029065">
    <property type="entry name" value="Enolase_C-like"/>
</dbReference>
<evidence type="ECO:0000256" key="1">
    <source>
        <dbReference type="ARBA" id="ARBA00008031"/>
    </source>
</evidence>
<dbReference type="Gene3D" id="3.30.390.10">
    <property type="entry name" value="Enolase-like, N-terminal domain"/>
    <property type="match status" value="1"/>
</dbReference>
<dbReference type="SFLD" id="SFLDS00001">
    <property type="entry name" value="Enolase"/>
    <property type="match status" value="1"/>
</dbReference>
<keyword evidence="4 7" id="KW-0413">Isomerase</keyword>
<dbReference type="Proteomes" id="UP000662873">
    <property type="component" value="Chromosome"/>
</dbReference>
<keyword evidence="2 6" id="KW-0479">Metal-binding</keyword>
<name>A0A809R8L9_9BACT</name>
<dbReference type="InterPro" id="IPR036849">
    <property type="entry name" value="Enolase-like_C_sf"/>
</dbReference>
<evidence type="ECO:0000313" key="9">
    <source>
        <dbReference type="EMBL" id="BBO22998.1"/>
    </source>
</evidence>
<feature type="binding site" evidence="6">
    <location>
        <position position="232"/>
    </location>
    <ligand>
        <name>Mg(2+)</name>
        <dbReference type="ChEBI" id="CHEBI:18420"/>
    </ligand>
</feature>
<accession>A0A809R8L9</accession>
<evidence type="ECO:0000259" key="8">
    <source>
        <dbReference type="SMART" id="SM00922"/>
    </source>
</evidence>
<dbReference type="Gene3D" id="3.20.20.120">
    <property type="entry name" value="Enolase-like C-terminal domain"/>
    <property type="match status" value="1"/>
</dbReference>
<evidence type="ECO:0000256" key="3">
    <source>
        <dbReference type="ARBA" id="ARBA00022842"/>
    </source>
</evidence>
<dbReference type="AlphaFoldDB" id="A0A809R8L9"/>
<dbReference type="PANTHER" id="PTHR48080">
    <property type="entry name" value="D-GALACTONATE DEHYDRATASE-RELATED"/>
    <property type="match status" value="1"/>
</dbReference>
<comment type="cofactor">
    <cofactor evidence="6 7">
        <name>Mg(2+)</name>
        <dbReference type="ChEBI" id="CHEBI:18420"/>
    </cofactor>
    <text evidence="6 7">Binds 1 Mg(2+) ion per subunit.</text>
</comment>
<dbReference type="SMART" id="SM00922">
    <property type="entry name" value="MR_MLE"/>
    <property type="match status" value="1"/>
</dbReference>
<evidence type="ECO:0000256" key="2">
    <source>
        <dbReference type="ARBA" id="ARBA00022723"/>
    </source>
</evidence>
<proteinExistence type="inferred from homology"/>
<keyword evidence="3 6" id="KW-0460">Magnesium</keyword>
<dbReference type="PANTHER" id="PTHR48080:SF3">
    <property type="entry name" value="ENOLASE SUPERFAMILY MEMBER DDB_G0284701"/>
    <property type="match status" value="1"/>
</dbReference>
<gene>
    <name evidence="9" type="ORF">NPRO_05930</name>
</gene>
<comment type="similarity">
    <text evidence="1 7">Belongs to the mandelate racemase/muconate lactonizing enzyme family.</text>
</comment>
<dbReference type="PROSITE" id="PS00909">
    <property type="entry name" value="MR_MLE_2"/>
    <property type="match status" value="1"/>
</dbReference>
<evidence type="ECO:0000256" key="6">
    <source>
        <dbReference type="PIRSR" id="PIRSR634603-3"/>
    </source>
</evidence>
<dbReference type="InterPro" id="IPR034593">
    <property type="entry name" value="DgoD-like"/>
</dbReference>
<dbReference type="GO" id="GO:0046872">
    <property type="term" value="F:metal ion binding"/>
    <property type="evidence" value="ECO:0007669"/>
    <property type="project" value="UniProtKB-KW"/>
</dbReference>
<dbReference type="InterPro" id="IPR029017">
    <property type="entry name" value="Enolase-like_N"/>
</dbReference>
<feature type="active site" description="Proton acceptor; specific for (R)-substrate epimerization" evidence="5">
    <location>
        <position position="175"/>
    </location>
</feature>
<dbReference type="EMBL" id="AP021858">
    <property type="protein sequence ID" value="BBO22998.1"/>
    <property type="molecule type" value="Genomic_DNA"/>
</dbReference>
<dbReference type="SUPFAM" id="SSF51604">
    <property type="entry name" value="Enolase C-terminal domain-like"/>
    <property type="match status" value="1"/>
</dbReference>
<dbReference type="InterPro" id="IPR013342">
    <property type="entry name" value="Mandelate_racemase_C"/>
</dbReference>
<dbReference type="Pfam" id="PF13378">
    <property type="entry name" value="MR_MLE_C"/>
    <property type="match status" value="1"/>
</dbReference>
<dbReference type="GO" id="GO:0016855">
    <property type="term" value="F:racemase and epimerase activity, acting on amino acids and derivatives"/>
    <property type="evidence" value="ECO:0007669"/>
    <property type="project" value="UniProtKB-UniRule"/>
</dbReference>
<dbReference type="InterPro" id="IPR018110">
    <property type="entry name" value="Mandel_Rmase/mucon_lact_enz_CS"/>
</dbReference>
<dbReference type="CDD" id="cd03319">
    <property type="entry name" value="L-Ala-DL-Glu_epimerase"/>
    <property type="match status" value="1"/>
</dbReference>
<evidence type="ECO:0000256" key="5">
    <source>
        <dbReference type="PIRSR" id="PIRSR634603-1"/>
    </source>
</evidence>
<dbReference type="SFLD" id="SFLDG00180">
    <property type="entry name" value="muconate_cycloisomerase"/>
    <property type="match status" value="1"/>
</dbReference>
<protein>
    <recommendedName>
        <fullName evidence="7">Dipeptide epimerase</fullName>
        <ecNumber evidence="7">5.1.1.-</ecNumber>
    </recommendedName>
</protein>
<feature type="binding site" evidence="6">
    <location>
        <position position="257"/>
    </location>
    <ligand>
        <name>Mg(2+)</name>
        <dbReference type="ChEBI" id="CHEBI:18420"/>
    </ligand>
</feature>
<dbReference type="EC" id="5.1.1.-" evidence="7"/>
<dbReference type="KEGG" id="npy:NPRO_05930"/>
<evidence type="ECO:0000256" key="4">
    <source>
        <dbReference type="ARBA" id="ARBA00023235"/>
    </source>
</evidence>
<evidence type="ECO:0000256" key="7">
    <source>
        <dbReference type="RuleBase" id="RU366006"/>
    </source>
</evidence>
<dbReference type="InterPro" id="IPR013341">
    <property type="entry name" value="Mandelate_racemase_N_dom"/>
</dbReference>
<feature type="domain" description="Mandelate racemase/muconate lactonizing enzyme C-terminal" evidence="8">
    <location>
        <begin position="153"/>
        <end position="253"/>
    </location>
</feature>
<organism evidence="9 10">
    <name type="scientific">Candidatus Nitrosymbiomonas proteolyticus</name>
    <dbReference type="NCBI Taxonomy" id="2608984"/>
    <lineage>
        <taxon>Bacteria</taxon>
        <taxon>Bacillati</taxon>
        <taxon>Armatimonadota</taxon>
        <taxon>Armatimonadota incertae sedis</taxon>
        <taxon>Candidatus Nitrosymbiomonas</taxon>
    </lineage>
</organism>
<feature type="binding site" evidence="6">
    <location>
        <position position="206"/>
    </location>
    <ligand>
        <name>Mg(2+)</name>
        <dbReference type="ChEBI" id="CHEBI:18420"/>
    </ligand>
</feature>
<reference evidence="9" key="1">
    <citation type="journal article" name="DNA Res.">
        <title>The physiological potential of anammox bacteria as revealed by their core genome structure.</title>
        <authorList>
            <person name="Okubo T."/>
            <person name="Toyoda A."/>
            <person name="Fukuhara K."/>
            <person name="Uchiyama I."/>
            <person name="Harigaya Y."/>
            <person name="Kuroiwa M."/>
            <person name="Suzuki T."/>
            <person name="Murakami Y."/>
            <person name="Suwa Y."/>
            <person name="Takami H."/>
        </authorList>
    </citation>
    <scope>NUCLEOTIDE SEQUENCE</scope>
    <source>
        <strain evidence="9">317325-2</strain>
    </source>
</reference>
<dbReference type="SUPFAM" id="SSF54826">
    <property type="entry name" value="Enolase N-terminal domain-like"/>
    <property type="match status" value="1"/>
</dbReference>